<dbReference type="PROSITE" id="PS50221">
    <property type="entry name" value="GAIN_B"/>
    <property type="match status" value="1"/>
</dbReference>
<evidence type="ECO:0000256" key="1">
    <source>
        <dbReference type="ARBA" id="ARBA00004651"/>
    </source>
</evidence>
<evidence type="ECO:0000313" key="10">
    <source>
        <dbReference type="Ensembl" id="ENSEBUP00000015338.1"/>
    </source>
</evidence>
<dbReference type="OMA" id="ETIFFAY"/>
<feature type="transmembrane region" description="Helical" evidence="7">
    <location>
        <begin position="357"/>
        <end position="375"/>
    </location>
</feature>
<reference evidence="10" key="1">
    <citation type="submission" date="2025-08" db="UniProtKB">
        <authorList>
            <consortium name="Ensembl"/>
        </authorList>
    </citation>
    <scope>IDENTIFICATION</scope>
</reference>
<reference evidence="10" key="2">
    <citation type="submission" date="2025-09" db="UniProtKB">
        <authorList>
            <consortium name="Ensembl"/>
        </authorList>
    </citation>
    <scope>IDENTIFICATION</scope>
</reference>
<feature type="domain" description="G-protein coupled receptors family 2 profile 2" evidence="9">
    <location>
        <begin position="322"/>
        <end position="488"/>
    </location>
</feature>
<dbReference type="GO" id="GO:0004930">
    <property type="term" value="F:G protein-coupled receptor activity"/>
    <property type="evidence" value="ECO:0007669"/>
    <property type="project" value="InterPro"/>
</dbReference>
<accession>A0A8C4QGZ0</accession>
<dbReference type="Gene3D" id="1.25.40.610">
    <property type="match status" value="1"/>
</dbReference>
<dbReference type="AlphaFoldDB" id="A0A8C4QGZ0"/>
<organism evidence="10 11">
    <name type="scientific">Eptatretus burgeri</name>
    <name type="common">Inshore hagfish</name>
    <dbReference type="NCBI Taxonomy" id="7764"/>
    <lineage>
        <taxon>Eukaryota</taxon>
        <taxon>Metazoa</taxon>
        <taxon>Chordata</taxon>
        <taxon>Craniata</taxon>
        <taxon>Vertebrata</taxon>
        <taxon>Cyclostomata</taxon>
        <taxon>Myxini</taxon>
        <taxon>Myxiniformes</taxon>
        <taxon>Myxinidae</taxon>
        <taxon>Eptatretinae</taxon>
        <taxon>Eptatretus</taxon>
    </lineage>
</organism>
<comment type="subcellular location">
    <subcellularLocation>
        <location evidence="1">Cell membrane</location>
        <topology evidence="1">Multi-pass membrane protein</topology>
    </subcellularLocation>
</comment>
<feature type="transmembrane region" description="Helical" evidence="7">
    <location>
        <begin position="465"/>
        <end position="489"/>
    </location>
</feature>
<evidence type="ECO:0000256" key="7">
    <source>
        <dbReference type="SAM" id="Phobius"/>
    </source>
</evidence>
<feature type="transmembrane region" description="Helical" evidence="7">
    <location>
        <begin position="381"/>
        <end position="405"/>
    </location>
</feature>
<dbReference type="InterPro" id="IPR000832">
    <property type="entry name" value="GPCR_2_secretin-like"/>
</dbReference>
<keyword evidence="11" id="KW-1185">Reference proteome</keyword>
<feature type="transmembrane region" description="Helical" evidence="7">
    <location>
        <begin position="426"/>
        <end position="445"/>
    </location>
</feature>
<dbReference type="InterPro" id="IPR000203">
    <property type="entry name" value="GPS"/>
</dbReference>
<dbReference type="Gene3D" id="1.20.1070.10">
    <property type="entry name" value="Rhodopsin 7-helix transmembrane proteins"/>
    <property type="match status" value="1"/>
</dbReference>
<dbReference type="InterPro" id="IPR046338">
    <property type="entry name" value="GAIN_dom_sf"/>
</dbReference>
<dbReference type="SMART" id="SM00303">
    <property type="entry name" value="GPS"/>
    <property type="match status" value="1"/>
</dbReference>
<evidence type="ECO:0000256" key="4">
    <source>
        <dbReference type="ARBA" id="ARBA00022989"/>
    </source>
</evidence>
<proteinExistence type="predicted"/>
<dbReference type="Gene3D" id="2.60.220.50">
    <property type="match status" value="1"/>
</dbReference>
<dbReference type="Pfam" id="PF00002">
    <property type="entry name" value="7tm_2"/>
    <property type="match status" value="1"/>
</dbReference>
<evidence type="ECO:0000259" key="9">
    <source>
        <dbReference type="PROSITE" id="PS50261"/>
    </source>
</evidence>
<dbReference type="GeneTree" id="ENSGT00940000159684"/>
<dbReference type="GO" id="GO:0007166">
    <property type="term" value="P:cell surface receptor signaling pathway"/>
    <property type="evidence" value="ECO:0007669"/>
    <property type="project" value="InterPro"/>
</dbReference>
<dbReference type="GO" id="GO:0005886">
    <property type="term" value="C:plasma membrane"/>
    <property type="evidence" value="ECO:0007669"/>
    <property type="project" value="UniProtKB-SubCell"/>
</dbReference>
<keyword evidence="6" id="KW-1015">Disulfide bond</keyword>
<feature type="transmembrane region" description="Helical" evidence="7">
    <location>
        <begin position="320"/>
        <end position="345"/>
    </location>
</feature>
<dbReference type="Ensembl" id="ENSEBUT00000015915.1">
    <property type="protein sequence ID" value="ENSEBUP00000015338.1"/>
    <property type="gene ID" value="ENSEBUG00000009671.1"/>
</dbReference>
<dbReference type="Proteomes" id="UP000694388">
    <property type="component" value="Unplaced"/>
</dbReference>
<dbReference type="PANTHER" id="PTHR12011">
    <property type="entry name" value="ADHESION G-PROTEIN COUPLED RECEPTOR"/>
    <property type="match status" value="1"/>
</dbReference>
<dbReference type="Pfam" id="PF01825">
    <property type="entry name" value="GPS"/>
    <property type="match status" value="1"/>
</dbReference>
<name>A0A8C4QGZ0_EPTBU</name>
<protein>
    <submittedName>
        <fullName evidence="10">Uncharacterized protein</fullName>
    </submittedName>
</protein>
<evidence type="ECO:0000256" key="3">
    <source>
        <dbReference type="ARBA" id="ARBA00022692"/>
    </source>
</evidence>
<dbReference type="PANTHER" id="PTHR12011:SF60">
    <property type="entry name" value="ADHESION G PROTEIN-COUPLED RECEPTOR L3"/>
    <property type="match status" value="1"/>
</dbReference>
<dbReference type="PROSITE" id="PS50261">
    <property type="entry name" value="G_PROTEIN_RECEP_F2_4"/>
    <property type="match status" value="1"/>
</dbReference>
<keyword evidence="2" id="KW-1003">Cell membrane</keyword>
<evidence type="ECO:0000256" key="5">
    <source>
        <dbReference type="ARBA" id="ARBA00023136"/>
    </source>
</evidence>
<evidence type="ECO:0000313" key="11">
    <source>
        <dbReference type="Proteomes" id="UP000694388"/>
    </source>
</evidence>
<sequence length="523" mass="57163">MFWWRFQIKLGKNAADLAGELAQWTRSPVAGGDVAAAMRLLQELLDVLDAQLQRLRPGSRDPATHSLGKLQKRDRLCRVYIKAMVETVNNLLQPTSLPSWRDLHVSERSRTATALLDTMQAGAFILADNLLQPDNISIAAENLALTVSVLNTEGPVRDFIFPQGRPSGDAIRLSAKVIKRNSRNGVTKLVFALYNKLPMFLPTTNATLTFALPPVGHNHSVVVASRIISASINKGARRLYLAEPVTFTLRHNLVNSNGNFNPNCSFWSYSPVTMAGRWATRDCKLLDSNLTHSTCSCHHLTNFAILAAQTEPQASHVQGILLLLIARAGVLVSVLCLALALLTFCCCRSLQSSTVTVLKNLCLCLLLAELLFLLAIDRTQQTILCAVAAVLLHLLLLSSFSWCCLESLQLLRSLYSSSMGGLSHPRCLYSLGYGVPVLVVSASLATNYRGYGTETACWLNPGGHFLWSFLGPACLFALMNAAFLAVALFKTIFLSAPLKLETSRVNHASHPVCDGYYNTDLPG</sequence>
<dbReference type="InterPro" id="IPR057244">
    <property type="entry name" value="GAIN_B"/>
</dbReference>
<keyword evidence="3 7" id="KW-0812">Transmembrane</keyword>
<evidence type="ECO:0000259" key="8">
    <source>
        <dbReference type="PROSITE" id="PS50221"/>
    </source>
</evidence>
<evidence type="ECO:0000256" key="2">
    <source>
        <dbReference type="ARBA" id="ARBA00022475"/>
    </source>
</evidence>
<dbReference type="GO" id="GO:0007189">
    <property type="term" value="P:adenylate cyclase-activating G protein-coupled receptor signaling pathway"/>
    <property type="evidence" value="ECO:0007669"/>
    <property type="project" value="TreeGrafter"/>
</dbReference>
<dbReference type="InterPro" id="IPR017981">
    <property type="entry name" value="GPCR_2-like_7TM"/>
</dbReference>
<dbReference type="InterPro" id="IPR032471">
    <property type="entry name" value="AGRL2-4_GAIN_subdom_A"/>
</dbReference>
<dbReference type="Pfam" id="PF16489">
    <property type="entry name" value="GAIN"/>
    <property type="match status" value="1"/>
</dbReference>
<evidence type="ECO:0000256" key="6">
    <source>
        <dbReference type="ARBA" id="ARBA00023157"/>
    </source>
</evidence>
<keyword evidence="4 7" id="KW-1133">Transmembrane helix</keyword>
<feature type="domain" description="GAIN-B" evidence="8">
    <location>
        <begin position="134"/>
        <end position="313"/>
    </location>
</feature>
<keyword evidence="5 7" id="KW-0472">Membrane</keyword>